<dbReference type="GO" id="GO:0000379">
    <property type="term" value="P:tRNA-type intron splice site recognition and cleavage"/>
    <property type="evidence" value="ECO:0007669"/>
    <property type="project" value="TreeGrafter"/>
</dbReference>
<organism evidence="5">
    <name type="scientific">Fonticula alba</name>
    <name type="common">Slime mold</name>
    <dbReference type="NCBI Taxonomy" id="691883"/>
    <lineage>
        <taxon>Eukaryota</taxon>
        <taxon>Rotosphaerida</taxon>
        <taxon>Fonticulaceae</taxon>
        <taxon>Fonticula</taxon>
    </lineage>
</organism>
<evidence type="ECO:0000313" key="5">
    <source>
        <dbReference type="EMBL" id="KCV68116.1"/>
    </source>
</evidence>
<dbReference type="Proteomes" id="UP000030693">
    <property type="component" value="Unassembled WGS sequence"/>
</dbReference>
<reference evidence="5" key="1">
    <citation type="submission" date="2013-04" db="EMBL/GenBank/DDBJ databases">
        <title>The Genome Sequence of Fonticula alba ATCC 38817.</title>
        <authorList>
            <consortium name="The Broad Institute Genomics Platform"/>
            <person name="Russ C."/>
            <person name="Cuomo C."/>
            <person name="Burger G."/>
            <person name="Gray M.W."/>
            <person name="Holland P.W.H."/>
            <person name="King N."/>
            <person name="Lang F.B.F."/>
            <person name="Roger A.J."/>
            <person name="Ruiz-Trillo I."/>
            <person name="Brown M."/>
            <person name="Walker B."/>
            <person name="Young S."/>
            <person name="Zeng Q."/>
            <person name="Gargeya S."/>
            <person name="Fitzgerald M."/>
            <person name="Haas B."/>
            <person name="Abouelleil A."/>
            <person name="Allen A.W."/>
            <person name="Alvarado L."/>
            <person name="Arachchi H.M."/>
            <person name="Berlin A.M."/>
            <person name="Chapman S.B."/>
            <person name="Gainer-Dewar J."/>
            <person name="Goldberg J."/>
            <person name="Griggs A."/>
            <person name="Gujja S."/>
            <person name="Hansen M."/>
            <person name="Howarth C."/>
            <person name="Imamovic A."/>
            <person name="Ireland A."/>
            <person name="Larimer J."/>
            <person name="McCowan C."/>
            <person name="Murphy C."/>
            <person name="Pearson M."/>
            <person name="Poon T.W."/>
            <person name="Priest M."/>
            <person name="Roberts A."/>
            <person name="Saif S."/>
            <person name="Shea T."/>
            <person name="Sisk P."/>
            <person name="Sykes S."/>
            <person name="Wortman J."/>
            <person name="Nusbaum C."/>
            <person name="Birren B."/>
        </authorList>
    </citation>
    <scope>NUCLEOTIDE SEQUENCE [LARGE SCALE GENOMIC DNA]</scope>
    <source>
        <strain evidence="5">ATCC 38817</strain>
    </source>
</reference>
<feature type="region of interest" description="Disordered" evidence="3">
    <location>
        <begin position="388"/>
        <end position="412"/>
    </location>
</feature>
<dbReference type="AlphaFoldDB" id="A0A058Z1V6"/>
<feature type="region of interest" description="Disordered" evidence="3">
    <location>
        <begin position="520"/>
        <end position="543"/>
    </location>
</feature>
<dbReference type="GO" id="GO:0000214">
    <property type="term" value="C:tRNA-intron endonuclease complex"/>
    <property type="evidence" value="ECO:0007669"/>
    <property type="project" value="TreeGrafter"/>
</dbReference>
<evidence type="ECO:0000256" key="1">
    <source>
        <dbReference type="ARBA" id="ARBA00005736"/>
    </source>
</evidence>
<feature type="compositionally biased region" description="Basic and acidic residues" evidence="3">
    <location>
        <begin position="388"/>
        <end position="400"/>
    </location>
</feature>
<feature type="domain" description="tRNA-splicing endonuclease subunit Sen54 N-terminal" evidence="4">
    <location>
        <begin position="88"/>
        <end position="144"/>
    </location>
</feature>
<proteinExistence type="inferred from homology"/>
<keyword evidence="2" id="KW-0819">tRNA processing</keyword>
<dbReference type="PANTHER" id="PTHR21027">
    <property type="entry name" value="TRNA-SPLICING ENDONUCLEASE SUBUNIT SEN54"/>
    <property type="match status" value="1"/>
</dbReference>
<feature type="region of interest" description="Disordered" evidence="3">
    <location>
        <begin position="193"/>
        <end position="220"/>
    </location>
</feature>
<comment type="similarity">
    <text evidence="1">Belongs to the SEN54 family.</text>
</comment>
<dbReference type="OrthoDB" id="408683at2759"/>
<feature type="compositionally biased region" description="Pro residues" evidence="3">
    <location>
        <begin position="527"/>
        <end position="543"/>
    </location>
</feature>
<dbReference type="EMBL" id="KB932210">
    <property type="protein sequence ID" value="KCV68116.1"/>
    <property type="molecule type" value="Genomic_DNA"/>
</dbReference>
<dbReference type="RefSeq" id="XP_009497490.1">
    <property type="nucleotide sequence ID" value="XM_009499215.1"/>
</dbReference>
<dbReference type="PANTHER" id="PTHR21027:SF1">
    <property type="entry name" value="TRNA-SPLICING ENDONUCLEASE SUBUNIT SEN54"/>
    <property type="match status" value="1"/>
</dbReference>
<feature type="region of interest" description="Disordered" evidence="3">
    <location>
        <begin position="329"/>
        <end position="361"/>
    </location>
</feature>
<dbReference type="InterPro" id="IPR024336">
    <property type="entry name" value="tRNA_splic_suSen54_N"/>
</dbReference>
<keyword evidence="6" id="KW-1185">Reference proteome</keyword>
<accession>A0A058Z1V6</accession>
<evidence type="ECO:0000259" key="4">
    <source>
        <dbReference type="Pfam" id="PF12928"/>
    </source>
</evidence>
<evidence type="ECO:0000256" key="2">
    <source>
        <dbReference type="ARBA" id="ARBA00022694"/>
    </source>
</evidence>
<evidence type="ECO:0000313" key="6">
    <source>
        <dbReference type="Proteomes" id="UP000030693"/>
    </source>
</evidence>
<sequence length="543" mass="56556">MDDAPNSSPSASDHDSDVDSGAAFWLTLGRAAARNPPSQSQRKRHAPPLFSSHAGVKVHDPSVIFAAQMSHLAPLEAEGCFMPIGARDKRSLAAWYPALGAAKLLRSRGPLLKSMGLAHFPLPGTWLAPEEAVFLLERGSLLICDQSSYEAALARQSPAPRCMCGGGRPASGLAPDAGLQPVEGAGLAASPCVPLSGDSTPTGSPCPPDGPPGDTDQPAPVSAIRPMSLLQSPGLSSTPELAALELPCRCLVGLLDPLLAECLLQTPETVRFLSPALLRAWLGHLCHATAAMPLRQQVPARLDCDTSYLAVYGILKRLGFVFRRPRHLPAPGPGPSPPLASILDSSPAPGSGSAPPPAPYAQMSLARHTRPNCRTSGVFTARARRALDMLGRRRSDRDAGAKSPASPDGRSQAQYFELFRPSRHHSFRRSNPPPPDALVWVFAAESGPLAGAAASQATLLPSSGCPPSSDLFRSVAEVVDRFGGAGIPADGGLSRPPAARIACVDVAGCLFFSAPLTGDLPDVSIDSPPPSSTPDPPPVAARK</sequence>
<dbReference type="Pfam" id="PF12928">
    <property type="entry name" value="tRNA_int_end_N2"/>
    <property type="match status" value="1"/>
</dbReference>
<feature type="compositionally biased region" description="Pro residues" evidence="3">
    <location>
        <begin position="329"/>
        <end position="338"/>
    </location>
</feature>
<feature type="compositionally biased region" description="Low complexity" evidence="3">
    <location>
        <begin position="339"/>
        <end position="353"/>
    </location>
</feature>
<protein>
    <recommendedName>
        <fullName evidence="4">tRNA-splicing endonuclease subunit Sen54 N-terminal domain-containing protein</fullName>
    </recommendedName>
</protein>
<dbReference type="InterPro" id="IPR024337">
    <property type="entry name" value="tRNA_splic_suSen54"/>
</dbReference>
<dbReference type="GeneID" id="20530097"/>
<name>A0A058Z1V6_FONAL</name>
<gene>
    <name evidence="5" type="ORF">H696_05372</name>
</gene>
<evidence type="ECO:0000256" key="3">
    <source>
        <dbReference type="SAM" id="MobiDB-lite"/>
    </source>
</evidence>